<dbReference type="PANTHER" id="PTHR21240:SF28">
    <property type="entry name" value="ISO-OROTATE DECARBOXYLASE (EUROFUNG)"/>
    <property type="match status" value="1"/>
</dbReference>
<sequence>MLDERLTFENPLAADAGMIVDRIGQSRETARLPADLVLVSADNHIELTEDIFYERFPADRRDAAPRVWFDRYWRVGFKDAMQAYPESADVDTALARSVLNDGFDFRIRNQHLDAEGINKEIVYPHSLMAFIRYPDQDMQELMYRTYNEYMAELDKKNPGRFYGVGICSNWWNPDRAEKAIQQIVDLGLKSFLLPFNPGKNAQGNVIDYDSPEMDRFWACVAEANLPVNFHIGEVPSSGGRGGFGTFFIMQAAPFRRAFGSLIFGGIFDRHPNLQVVFAEGGINWIAGALQDAELTYGAHRELFGWPMKHRPSHYWHNNMFATFQTDTIGLKLLDYLGADRVMWGQDYPHSEGTFGYTANAINEIVDLTCEADARKILSENAINLYKLND</sequence>
<keyword evidence="4" id="KW-1185">Reference proteome</keyword>
<name>A0ABM7KWL7_9MYCO</name>
<dbReference type="EMBL" id="AP022607">
    <property type="protein sequence ID" value="BBZ15501.1"/>
    <property type="molecule type" value="Genomic_DNA"/>
</dbReference>
<dbReference type="SUPFAM" id="SSF51556">
    <property type="entry name" value="Metallo-dependent hydrolases"/>
    <property type="match status" value="1"/>
</dbReference>
<keyword evidence="3" id="KW-0614">Plasmid</keyword>
<evidence type="ECO:0000313" key="3">
    <source>
        <dbReference type="EMBL" id="BBZ15501.1"/>
    </source>
</evidence>
<accession>A0ABM7KWL7</accession>
<keyword evidence="1" id="KW-0456">Lyase</keyword>
<dbReference type="InterPro" id="IPR006680">
    <property type="entry name" value="Amidohydro-rel"/>
</dbReference>
<feature type="domain" description="Amidohydrolase-related" evidence="2">
    <location>
        <begin position="137"/>
        <end position="387"/>
    </location>
</feature>
<dbReference type="Proteomes" id="UP000467379">
    <property type="component" value="Plasmid pJCM12687"/>
</dbReference>
<dbReference type="Gene3D" id="3.20.20.140">
    <property type="entry name" value="Metal-dependent hydrolases"/>
    <property type="match status" value="1"/>
</dbReference>
<reference evidence="3 4" key="1">
    <citation type="journal article" date="2019" name="Emerg. Microbes Infect.">
        <title>Comprehensive subspecies identification of 175 nontuberculous mycobacteria species based on 7547 genomic profiles.</title>
        <authorList>
            <person name="Matsumoto Y."/>
            <person name="Kinjo T."/>
            <person name="Motooka D."/>
            <person name="Nabeya D."/>
            <person name="Jung N."/>
            <person name="Uechi K."/>
            <person name="Horii T."/>
            <person name="Iida T."/>
            <person name="Fujita J."/>
            <person name="Nakamura S."/>
        </authorList>
    </citation>
    <scope>NUCLEOTIDE SEQUENCE [LARGE SCALE GENOMIC DNA]</scope>
    <source>
        <strain evidence="3 4">JCM 12687</strain>
        <plasmid evidence="3">pJCM12687</plasmid>
    </source>
</reference>
<evidence type="ECO:0000259" key="2">
    <source>
        <dbReference type="Pfam" id="PF04909"/>
    </source>
</evidence>
<geneLocation type="plasmid" evidence="3 4">
    <name>pJCM12687</name>
</geneLocation>
<dbReference type="InterPro" id="IPR032466">
    <property type="entry name" value="Metal_Hydrolase"/>
</dbReference>
<evidence type="ECO:0000313" key="4">
    <source>
        <dbReference type="Proteomes" id="UP000467379"/>
    </source>
</evidence>
<evidence type="ECO:0000256" key="1">
    <source>
        <dbReference type="ARBA" id="ARBA00023239"/>
    </source>
</evidence>
<dbReference type="InterPro" id="IPR032465">
    <property type="entry name" value="ACMSD"/>
</dbReference>
<dbReference type="PANTHER" id="PTHR21240">
    <property type="entry name" value="2-AMINO-3-CARBOXYLMUCONATE-6-SEMIALDEHYDE DECARBOXYLASE"/>
    <property type="match status" value="1"/>
</dbReference>
<proteinExistence type="predicted"/>
<dbReference type="Pfam" id="PF04909">
    <property type="entry name" value="Amidohydro_2"/>
    <property type="match status" value="1"/>
</dbReference>
<gene>
    <name evidence="3" type="ORF">MBRA_56960</name>
</gene>
<organism evidence="3 4">
    <name type="scientific">Mycobacterium branderi</name>
    <dbReference type="NCBI Taxonomy" id="43348"/>
    <lineage>
        <taxon>Bacteria</taxon>
        <taxon>Bacillati</taxon>
        <taxon>Actinomycetota</taxon>
        <taxon>Actinomycetes</taxon>
        <taxon>Mycobacteriales</taxon>
        <taxon>Mycobacteriaceae</taxon>
        <taxon>Mycobacterium</taxon>
    </lineage>
</organism>
<protein>
    <submittedName>
        <fullName evidence="3">Amidohydrolase</fullName>
    </submittedName>
</protein>
<dbReference type="RefSeq" id="WP_163659964.1">
    <property type="nucleotide sequence ID" value="NZ_AP022607.1"/>
</dbReference>